<dbReference type="Proteomes" id="UP000682403">
    <property type="component" value="Unassembled WGS sequence"/>
</dbReference>
<keyword evidence="3" id="KW-1185">Reference proteome</keyword>
<protein>
    <submittedName>
        <fullName evidence="2">DinB family protein</fullName>
    </submittedName>
</protein>
<accession>A0ABS5LJX8</accession>
<dbReference type="SUPFAM" id="SSF109854">
    <property type="entry name" value="DinB/YfiT-like putative metalloenzymes"/>
    <property type="match status" value="1"/>
</dbReference>
<sequence>MPVWQYVSIGGIIMSNVRTSSQKAMKRWKMHRNALIELAAVFPESSGSWRPWKEGMTVIELVHHLAWTPEFFLAPIEGREMNIPPVPETLSEARKLLEELTNAHEKIVASLTDEDLEMETTIDLFKLTEPTEDMLYRLIGHEAHHKGQLILYARILGAEPPFYVDLSL</sequence>
<dbReference type="InterPro" id="IPR024775">
    <property type="entry name" value="DinB-like"/>
</dbReference>
<proteinExistence type="predicted"/>
<name>A0ABS5LJX8_9BACI</name>
<dbReference type="Gene3D" id="1.20.120.450">
    <property type="entry name" value="dinb family like domain"/>
    <property type="match status" value="1"/>
</dbReference>
<comment type="caution">
    <text evidence="2">The sequence shown here is derived from an EMBL/GenBank/DDBJ whole genome shotgun (WGS) entry which is preliminary data.</text>
</comment>
<evidence type="ECO:0000313" key="3">
    <source>
        <dbReference type="Proteomes" id="UP000682403"/>
    </source>
</evidence>
<evidence type="ECO:0000259" key="1">
    <source>
        <dbReference type="Pfam" id="PF12867"/>
    </source>
</evidence>
<feature type="domain" description="DinB-like" evidence="1">
    <location>
        <begin position="28"/>
        <end position="149"/>
    </location>
</feature>
<dbReference type="InterPro" id="IPR034660">
    <property type="entry name" value="DinB/YfiT-like"/>
</dbReference>
<organism evidence="2 3">
    <name type="scientific">Metabacillus flavus</name>
    <dbReference type="NCBI Taxonomy" id="2823519"/>
    <lineage>
        <taxon>Bacteria</taxon>
        <taxon>Bacillati</taxon>
        <taxon>Bacillota</taxon>
        <taxon>Bacilli</taxon>
        <taxon>Bacillales</taxon>
        <taxon>Bacillaceae</taxon>
        <taxon>Metabacillus</taxon>
    </lineage>
</organism>
<dbReference type="Pfam" id="PF12867">
    <property type="entry name" value="DinB_2"/>
    <property type="match status" value="1"/>
</dbReference>
<evidence type="ECO:0000313" key="2">
    <source>
        <dbReference type="EMBL" id="MBS2971040.1"/>
    </source>
</evidence>
<gene>
    <name evidence="2" type="ORF">J9317_20055</name>
</gene>
<dbReference type="EMBL" id="JAGVRK010000001">
    <property type="protein sequence ID" value="MBS2971040.1"/>
    <property type="molecule type" value="Genomic_DNA"/>
</dbReference>
<reference evidence="2 3" key="1">
    <citation type="submission" date="2021-04" db="EMBL/GenBank/DDBJ databases">
        <title>Metabacillus sp. strain KIGAM252 whole genome sequence.</title>
        <authorList>
            <person name="Seo M.-J."/>
            <person name="Cho E.-S."/>
            <person name="Hwang C.Y."/>
            <person name="Yoon D.J."/>
        </authorList>
    </citation>
    <scope>NUCLEOTIDE SEQUENCE [LARGE SCALE GENOMIC DNA]</scope>
    <source>
        <strain evidence="2 3">KIGAM252</strain>
    </source>
</reference>